<reference evidence="1" key="1">
    <citation type="journal article" date="2009" name="PLoS Genet.">
        <title>Sequencing, mapping, and analysis of 27,455 maize full-length cDNAs.</title>
        <authorList>
            <person name="Soderlund C."/>
            <person name="Descour A."/>
            <person name="Kudrna D."/>
            <person name="Bomhoff M."/>
            <person name="Boyd L."/>
            <person name="Currie J."/>
            <person name="Angelova A."/>
            <person name="Collura K."/>
            <person name="Wissotski M."/>
            <person name="Ashley E."/>
            <person name="Morrow D."/>
            <person name="Fernandes J."/>
            <person name="Walbot V."/>
            <person name="Yu Y."/>
        </authorList>
    </citation>
    <scope>NUCLEOTIDE SEQUENCE</scope>
    <source>
        <strain evidence="1">B73</strain>
    </source>
</reference>
<evidence type="ECO:0000313" key="1">
    <source>
        <dbReference type="EMBL" id="ACL53291.1"/>
    </source>
</evidence>
<dbReference type="AlphaFoldDB" id="B7ZZE2"/>
<proteinExistence type="evidence at transcript level"/>
<name>B7ZZE2_MAIZE</name>
<accession>B7ZZE2</accession>
<reference evidence="1" key="2">
    <citation type="submission" date="2012-06" db="EMBL/GenBank/DDBJ databases">
        <authorList>
            <person name="Yu Y."/>
            <person name="Currie J."/>
            <person name="Lomeli R."/>
            <person name="Angelova A."/>
            <person name="Collura K."/>
            <person name="Wissotski M."/>
            <person name="Campos D."/>
            <person name="Kudrna D."/>
            <person name="Golser W."/>
            <person name="Ashely E."/>
            <person name="Descour A."/>
            <person name="Fernandes J."/>
            <person name="Soderlund C."/>
            <person name="Walbot V."/>
        </authorList>
    </citation>
    <scope>NUCLEOTIDE SEQUENCE</scope>
    <source>
        <strain evidence="1">B73</strain>
    </source>
</reference>
<organism evidence="1">
    <name type="scientific">Zea mays</name>
    <name type="common">Maize</name>
    <dbReference type="NCBI Taxonomy" id="4577"/>
    <lineage>
        <taxon>Eukaryota</taxon>
        <taxon>Viridiplantae</taxon>
        <taxon>Streptophyta</taxon>
        <taxon>Embryophyta</taxon>
        <taxon>Tracheophyta</taxon>
        <taxon>Spermatophyta</taxon>
        <taxon>Magnoliopsida</taxon>
        <taxon>Liliopsida</taxon>
        <taxon>Poales</taxon>
        <taxon>Poaceae</taxon>
        <taxon>PACMAD clade</taxon>
        <taxon>Panicoideae</taxon>
        <taxon>Andropogonodae</taxon>
        <taxon>Andropogoneae</taxon>
        <taxon>Tripsacinae</taxon>
        <taxon>Zea</taxon>
    </lineage>
</organism>
<dbReference type="EMBL" id="BT054684">
    <property type="protein sequence ID" value="ACL53291.1"/>
    <property type="molecule type" value="mRNA"/>
</dbReference>
<sequence>MRLYTIIVSLCFSILWQRRYS</sequence>
<protein>
    <submittedName>
        <fullName evidence="1">Uncharacterized protein</fullName>
    </submittedName>
</protein>